<protein>
    <submittedName>
        <fullName evidence="2">Uncharacterized protein</fullName>
    </submittedName>
</protein>
<evidence type="ECO:0000313" key="2">
    <source>
        <dbReference type="EMBL" id="SMX97145.1"/>
    </source>
</evidence>
<dbReference type="EMBL" id="FXYZ01000017">
    <property type="protein sequence ID" value="SMX97145.1"/>
    <property type="molecule type" value="Genomic_DNA"/>
</dbReference>
<name>A0A2H1KBG4_BREAU</name>
<accession>A0A2H1KBG4</accession>
<dbReference type="AlphaFoldDB" id="A0A2H1KBG4"/>
<evidence type="ECO:0000313" key="3">
    <source>
        <dbReference type="Proteomes" id="UP000234327"/>
    </source>
</evidence>
<feature type="region of interest" description="Disordered" evidence="1">
    <location>
        <begin position="66"/>
        <end position="85"/>
    </location>
</feature>
<sequence>MKRWTLKHWIALGVLVAFVGVLGFNILRNRDTPEVESNAEESTAASTSQAPTPSIDPDEKKRLIEEQAESGEPESGPGELPVGEEWFDGWKPAAEQLGMAFVDTSQGEKEWSETMTGMMTDRLAKSYESVDVRNVPQGSYEGVVLDESSSTWDSVWVTIKYDTFSMKVRFRHHNDQWLAEEIQPL</sequence>
<evidence type="ECO:0000256" key="1">
    <source>
        <dbReference type="SAM" id="MobiDB-lite"/>
    </source>
</evidence>
<gene>
    <name evidence="2" type="ORF">BAURA63_03170</name>
</gene>
<proteinExistence type="predicted"/>
<feature type="compositionally biased region" description="Low complexity" evidence="1">
    <location>
        <begin position="73"/>
        <end position="84"/>
    </location>
</feature>
<reference evidence="2 3" key="1">
    <citation type="submission" date="2017-03" db="EMBL/GenBank/DDBJ databases">
        <authorList>
            <person name="Afonso C.L."/>
            <person name="Miller P.J."/>
            <person name="Scott M.A."/>
            <person name="Spackman E."/>
            <person name="Goraichik I."/>
            <person name="Dimitrov K.M."/>
            <person name="Suarez D.L."/>
            <person name="Swayne D.E."/>
        </authorList>
    </citation>
    <scope>NUCLEOTIDE SEQUENCE [LARGE SCALE GENOMIC DNA]</scope>
    <source>
        <strain evidence="3">6(3)</strain>
    </source>
</reference>
<dbReference type="Proteomes" id="UP000234327">
    <property type="component" value="Unassembled WGS sequence"/>
</dbReference>
<feature type="region of interest" description="Disordered" evidence="1">
    <location>
        <begin position="33"/>
        <end position="59"/>
    </location>
</feature>
<feature type="compositionally biased region" description="Low complexity" evidence="1">
    <location>
        <begin position="40"/>
        <end position="52"/>
    </location>
</feature>
<dbReference type="RefSeq" id="WP_101598654.1">
    <property type="nucleotide sequence ID" value="NZ_FXYZ01000017.1"/>
</dbReference>
<organism evidence="2 3">
    <name type="scientific">Brevibacterium aurantiacum</name>
    <dbReference type="NCBI Taxonomy" id="273384"/>
    <lineage>
        <taxon>Bacteria</taxon>
        <taxon>Bacillati</taxon>
        <taxon>Actinomycetota</taxon>
        <taxon>Actinomycetes</taxon>
        <taxon>Micrococcales</taxon>
        <taxon>Brevibacteriaceae</taxon>
        <taxon>Brevibacterium</taxon>
    </lineage>
</organism>